<dbReference type="GO" id="GO:0005886">
    <property type="term" value="C:plasma membrane"/>
    <property type="evidence" value="ECO:0007669"/>
    <property type="project" value="UniProtKB-SubCell"/>
</dbReference>
<evidence type="ECO:0000256" key="5">
    <source>
        <dbReference type="ARBA" id="ARBA00023136"/>
    </source>
</evidence>
<feature type="transmembrane region" description="Helical" evidence="6">
    <location>
        <begin position="100"/>
        <end position="122"/>
    </location>
</feature>
<dbReference type="InterPro" id="IPR022791">
    <property type="entry name" value="L-PG_synthase/AglD"/>
</dbReference>
<protein>
    <submittedName>
        <fullName evidence="7">Flippase-like domain-containing protein</fullName>
    </submittedName>
</protein>
<keyword evidence="2" id="KW-1003">Cell membrane</keyword>
<name>A0A939PJ26_9ACTN</name>
<keyword evidence="8" id="KW-1185">Reference proteome</keyword>
<evidence type="ECO:0000256" key="4">
    <source>
        <dbReference type="ARBA" id="ARBA00022989"/>
    </source>
</evidence>
<evidence type="ECO:0000256" key="1">
    <source>
        <dbReference type="ARBA" id="ARBA00004651"/>
    </source>
</evidence>
<evidence type="ECO:0000256" key="6">
    <source>
        <dbReference type="SAM" id="Phobius"/>
    </source>
</evidence>
<accession>A0A939PJ26</accession>
<keyword evidence="4 6" id="KW-1133">Transmembrane helix</keyword>
<feature type="transmembrane region" description="Helical" evidence="6">
    <location>
        <begin position="246"/>
        <end position="265"/>
    </location>
</feature>
<gene>
    <name evidence="7" type="ORF">J4573_39310</name>
</gene>
<dbReference type="RefSeq" id="WP_208261215.1">
    <property type="nucleotide sequence ID" value="NZ_JAGEOJ010000019.1"/>
</dbReference>
<evidence type="ECO:0000256" key="3">
    <source>
        <dbReference type="ARBA" id="ARBA00022692"/>
    </source>
</evidence>
<dbReference type="Proteomes" id="UP000669179">
    <property type="component" value="Unassembled WGS sequence"/>
</dbReference>
<feature type="transmembrane region" description="Helical" evidence="6">
    <location>
        <begin position="193"/>
        <end position="213"/>
    </location>
</feature>
<evidence type="ECO:0000313" key="8">
    <source>
        <dbReference type="Proteomes" id="UP000669179"/>
    </source>
</evidence>
<evidence type="ECO:0000313" key="7">
    <source>
        <dbReference type="EMBL" id="MBO2453197.1"/>
    </source>
</evidence>
<feature type="transmembrane region" description="Helical" evidence="6">
    <location>
        <begin position="271"/>
        <end position="293"/>
    </location>
</feature>
<dbReference type="PANTHER" id="PTHR39087">
    <property type="entry name" value="UPF0104 MEMBRANE PROTEIN MJ1595"/>
    <property type="match status" value="1"/>
</dbReference>
<dbReference type="EMBL" id="JAGEOJ010000019">
    <property type="protein sequence ID" value="MBO2453197.1"/>
    <property type="molecule type" value="Genomic_DNA"/>
</dbReference>
<feature type="transmembrane region" description="Helical" evidence="6">
    <location>
        <begin position="219"/>
        <end position="239"/>
    </location>
</feature>
<keyword evidence="3 6" id="KW-0812">Transmembrane</keyword>
<organism evidence="7 8">
    <name type="scientific">Actinomadura barringtoniae</name>
    <dbReference type="NCBI Taxonomy" id="1427535"/>
    <lineage>
        <taxon>Bacteria</taxon>
        <taxon>Bacillati</taxon>
        <taxon>Actinomycetota</taxon>
        <taxon>Actinomycetes</taxon>
        <taxon>Streptosporangiales</taxon>
        <taxon>Thermomonosporaceae</taxon>
        <taxon>Actinomadura</taxon>
    </lineage>
</organism>
<feature type="transmembrane region" description="Helical" evidence="6">
    <location>
        <begin position="68"/>
        <end position="88"/>
    </location>
</feature>
<keyword evidence="5 6" id="KW-0472">Membrane</keyword>
<feature type="transmembrane region" description="Helical" evidence="6">
    <location>
        <begin position="27"/>
        <end position="48"/>
    </location>
</feature>
<comment type="caution">
    <text evidence="7">The sequence shown here is derived from an EMBL/GenBank/DDBJ whole genome shotgun (WGS) entry which is preliminary data.</text>
</comment>
<comment type="subcellular location">
    <subcellularLocation>
        <location evidence="1">Cell membrane</location>
        <topology evidence="1">Multi-pass membrane protein</topology>
    </subcellularLocation>
</comment>
<dbReference type="AlphaFoldDB" id="A0A939PJ26"/>
<dbReference type="Pfam" id="PF03706">
    <property type="entry name" value="LPG_synthase_TM"/>
    <property type="match status" value="1"/>
</dbReference>
<evidence type="ECO:0000256" key="2">
    <source>
        <dbReference type="ARBA" id="ARBA00022475"/>
    </source>
</evidence>
<dbReference type="PANTHER" id="PTHR39087:SF2">
    <property type="entry name" value="UPF0104 MEMBRANE PROTEIN MJ1595"/>
    <property type="match status" value="1"/>
</dbReference>
<sequence length="298" mass="30497">MVAALGVRHWTTVDAGSDQLSTADGEWIALASLCAVALWGAGTVSQLGSISVPISVRRLFAVQVAASFANHVLPAGAGGIAVNLRFLTMNGLSRASAAGALGLNSAAGAITHLMLLAGVLLLSPASMSGVATPWHGWQPGLGPGSLIALLCVSALLLAGAASLWRFRRKALKLVVQEARILADVARDPARATALWLGSFAMPLLHSLILFAVLRGLDVQISMATAFAVYLVASSVSALVPSPGGFGSLDVTLVAGLAAVNVPSAAALGSVLAYRLITVWAPLLPSGFVLAYLLRRRVL</sequence>
<proteinExistence type="predicted"/>
<feature type="transmembrane region" description="Helical" evidence="6">
    <location>
        <begin position="142"/>
        <end position="164"/>
    </location>
</feature>
<reference evidence="7" key="1">
    <citation type="submission" date="2021-03" db="EMBL/GenBank/DDBJ databases">
        <authorList>
            <person name="Kanchanasin P."/>
            <person name="Saeng-In P."/>
            <person name="Phongsopitanun W."/>
            <person name="Yuki M."/>
            <person name="Kudo T."/>
            <person name="Ohkuma M."/>
            <person name="Tanasupawat S."/>
        </authorList>
    </citation>
    <scope>NUCLEOTIDE SEQUENCE</scope>
    <source>
        <strain evidence="7">GKU 128</strain>
    </source>
</reference>